<proteinExistence type="predicted"/>
<organism evidence="1">
    <name type="scientific">Arundo donax</name>
    <name type="common">Giant reed</name>
    <name type="synonym">Donax arundinaceus</name>
    <dbReference type="NCBI Taxonomy" id="35708"/>
    <lineage>
        <taxon>Eukaryota</taxon>
        <taxon>Viridiplantae</taxon>
        <taxon>Streptophyta</taxon>
        <taxon>Embryophyta</taxon>
        <taxon>Tracheophyta</taxon>
        <taxon>Spermatophyta</taxon>
        <taxon>Magnoliopsida</taxon>
        <taxon>Liliopsida</taxon>
        <taxon>Poales</taxon>
        <taxon>Poaceae</taxon>
        <taxon>PACMAD clade</taxon>
        <taxon>Arundinoideae</taxon>
        <taxon>Arundineae</taxon>
        <taxon>Arundo</taxon>
    </lineage>
</organism>
<reference evidence="1" key="2">
    <citation type="journal article" date="2015" name="Data Brief">
        <title>Shoot transcriptome of the giant reed, Arundo donax.</title>
        <authorList>
            <person name="Barrero R.A."/>
            <person name="Guerrero F.D."/>
            <person name="Moolhuijzen P."/>
            <person name="Goolsby J.A."/>
            <person name="Tidwell J."/>
            <person name="Bellgard S.E."/>
            <person name="Bellgard M.I."/>
        </authorList>
    </citation>
    <scope>NUCLEOTIDE SEQUENCE</scope>
    <source>
        <tissue evidence="1">Shoot tissue taken approximately 20 cm above the soil surface</tissue>
    </source>
</reference>
<evidence type="ECO:0000313" key="1">
    <source>
        <dbReference type="EMBL" id="JAE28788.1"/>
    </source>
</evidence>
<sequence length="34" mass="3825">MTKSFMLSGAGHIGNVLQFTVKSVRLVRCRFINL</sequence>
<accession>A0A0A9H797</accession>
<name>A0A0A9H797_ARUDO</name>
<protein>
    <submittedName>
        <fullName evidence="1">Uncharacterized protein</fullName>
    </submittedName>
</protein>
<dbReference type="EMBL" id="GBRH01169108">
    <property type="protein sequence ID" value="JAE28788.1"/>
    <property type="molecule type" value="Transcribed_RNA"/>
</dbReference>
<dbReference type="AlphaFoldDB" id="A0A0A9H797"/>
<reference evidence="1" key="1">
    <citation type="submission" date="2014-09" db="EMBL/GenBank/DDBJ databases">
        <authorList>
            <person name="Magalhaes I.L.F."/>
            <person name="Oliveira U."/>
            <person name="Santos F.R."/>
            <person name="Vidigal T.H.D.A."/>
            <person name="Brescovit A.D."/>
            <person name="Santos A.J."/>
        </authorList>
    </citation>
    <scope>NUCLEOTIDE SEQUENCE</scope>
    <source>
        <tissue evidence="1">Shoot tissue taken approximately 20 cm above the soil surface</tissue>
    </source>
</reference>